<evidence type="ECO:0000313" key="1">
    <source>
        <dbReference type="EMBL" id="MEE1936146.1"/>
    </source>
</evidence>
<gene>
    <name evidence="1" type="ORF">V0R50_23220</name>
</gene>
<reference evidence="1 2" key="1">
    <citation type="submission" date="2024-01" db="EMBL/GenBank/DDBJ databases">
        <title>Unpublished Manusciprt.</title>
        <authorList>
            <person name="Duman M."/>
            <person name="Valdes E.G."/>
            <person name="Ajmi N."/>
            <person name="Altun S."/>
            <person name="Saticioglu I.B."/>
        </authorList>
    </citation>
    <scope>NUCLEOTIDE SEQUENCE [LARGE SCALE GENOMIC DNA]</scope>
    <source>
        <strain evidence="1 2">148P</strain>
    </source>
</reference>
<name>A0ABU7HXB2_9PSED</name>
<evidence type="ECO:0000313" key="2">
    <source>
        <dbReference type="Proteomes" id="UP001335100"/>
    </source>
</evidence>
<sequence>MARTYRRQGCQYDYLFVLWDIEPELLTSRCLAVRKRLARFHGDSFASHRETPPRRFRKATDRKIRAANLAVLARWLKSQDFDLLFCDVRRCPAWLPL</sequence>
<proteinExistence type="predicted"/>
<dbReference type="Proteomes" id="UP001335100">
    <property type="component" value="Unassembled WGS sequence"/>
</dbReference>
<dbReference type="EMBL" id="JAZDQJ010000033">
    <property type="protein sequence ID" value="MEE1936146.1"/>
    <property type="molecule type" value="Genomic_DNA"/>
</dbReference>
<organism evidence="1 2">
    <name type="scientific">Pseudomonas ulcerans</name>
    <dbReference type="NCBI Taxonomy" id="3115852"/>
    <lineage>
        <taxon>Bacteria</taxon>
        <taxon>Pseudomonadati</taxon>
        <taxon>Pseudomonadota</taxon>
        <taxon>Gammaproteobacteria</taxon>
        <taxon>Pseudomonadales</taxon>
        <taxon>Pseudomonadaceae</taxon>
        <taxon>Pseudomonas</taxon>
    </lineage>
</organism>
<accession>A0ABU7HXB2</accession>
<keyword evidence="2" id="KW-1185">Reference proteome</keyword>
<comment type="caution">
    <text evidence="1">The sequence shown here is derived from an EMBL/GenBank/DDBJ whole genome shotgun (WGS) entry which is preliminary data.</text>
</comment>
<dbReference type="RefSeq" id="WP_330076843.1">
    <property type="nucleotide sequence ID" value="NZ_JAZDQJ010000033.1"/>
</dbReference>
<protein>
    <submittedName>
        <fullName evidence="1">Uncharacterized protein</fullName>
    </submittedName>
</protein>